<keyword evidence="5 7" id="KW-1133">Transmembrane helix</keyword>
<dbReference type="PANTHER" id="PTHR30065:SF1">
    <property type="entry name" value="SURFACE PRESENTATION OF ANTIGENS PROTEIN SPAR"/>
    <property type="match status" value="1"/>
</dbReference>
<dbReference type="Proteomes" id="UP001597304">
    <property type="component" value="Unassembled WGS sequence"/>
</dbReference>
<sequence>MGELADVGSLGDLALLAALASTRFAMAFLLLPILAQDTVPQMVRASVFLAFGVITLAVQPMIHVNDWSIGQWIGMFGREAFLGLALGLLLAAVLWAFDAAGEVVDGASGMGMAQIVDPLSGRQTSLSGAFLGRLAVYVFMFSGGLMLWVGVLMESFVQWPLSQPGFTLRPQGVTLFETAFAQFAGLTFMIAAPALVVLYAIDLSLGLMNRYAPQLNLISISMSLKGVAAVGVWLVLLGTLVRTLIDRLGELMPTIIQQVRALLG</sequence>
<dbReference type="PANTHER" id="PTHR30065">
    <property type="entry name" value="FLAGELLAR BIOSYNTHETIC PROTEIN FLIR"/>
    <property type="match status" value="1"/>
</dbReference>
<dbReference type="RefSeq" id="WP_147914777.1">
    <property type="nucleotide sequence ID" value="NZ_JBHUEJ010000035.1"/>
</dbReference>
<feature type="transmembrane region" description="Helical" evidence="7">
    <location>
        <begin position="222"/>
        <end position="245"/>
    </location>
</feature>
<evidence type="ECO:0000256" key="1">
    <source>
        <dbReference type="ARBA" id="ARBA00004651"/>
    </source>
</evidence>
<feature type="transmembrane region" description="Helical" evidence="7">
    <location>
        <begin position="13"/>
        <end position="35"/>
    </location>
</feature>
<gene>
    <name evidence="8" type="primary">sctT</name>
    <name evidence="8" type="ORF">ACFSF0_14655</name>
</gene>
<keyword evidence="6 7" id="KW-0472">Membrane</keyword>
<protein>
    <submittedName>
        <fullName evidence="8">Type III secretion system export apparatus subunit SctT</fullName>
    </submittedName>
</protein>
<evidence type="ECO:0000256" key="2">
    <source>
        <dbReference type="ARBA" id="ARBA00009772"/>
    </source>
</evidence>
<dbReference type="PRINTS" id="PR00953">
    <property type="entry name" value="TYPE3IMRPROT"/>
</dbReference>
<feature type="transmembrane region" description="Helical" evidence="7">
    <location>
        <begin position="179"/>
        <end position="201"/>
    </location>
</feature>
<keyword evidence="3 7" id="KW-1003">Cell membrane</keyword>
<comment type="caution">
    <text evidence="8">The sequence shown here is derived from an EMBL/GenBank/DDBJ whole genome shotgun (WGS) entry which is preliminary data.</text>
</comment>
<reference evidence="9" key="1">
    <citation type="journal article" date="2019" name="Int. J. Syst. Evol. Microbiol.">
        <title>The Global Catalogue of Microorganisms (GCM) 10K type strain sequencing project: providing services to taxonomists for standard genome sequencing and annotation.</title>
        <authorList>
            <consortium name="The Broad Institute Genomics Platform"/>
            <consortium name="The Broad Institute Genome Sequencing Center for Infectious Disease"/>
            <person name="Wu L."/>
            <person name="Ma J."/>
        </authorList>
    </citation>
    <scope>NUCLEOTIDE SEQUENCE [LARGE SCALE GENOMIC DNA]</scope>
    <source>
        <strain evidence="9">LMG 29247</strain>
    </source>
</reference>
<evidence type="ECO:0000256" key="3">
    <source>
        <dbReference type="ARBA" id="ARBA00022475"/>
    </source>
</evidence>
<evidence type="ECO:0000256" key="7">
    <source>
        <dbReference type="RuleBase" id="RU362072"/>
    </source>
</evidence>
<dbReference type="InterPro" id="IPR002010">
    <property type="entry name" value="T3SS_IM_R"/>
</dbReference>
<accession>A0ABW4KZX2</accession>
<feature type="transmembrane region" description="Helical" evidence="7">
    <location>
        <begin position="82"/>
        <end position="104"/>
    </location>
</feature>
<feature type="transmembrane region" description="Helical" evidence="7">
    <location>
        <begin position="42"/>
        <end position="62"/>
    </location>
</feature>
<dbReference type="NCBIfam" id="TIGR01401">
    <property type="entry name" value="fliR_like_III"/>
    <property type="match status" value="1"/>
</dbReference>
<comment type="similarity">
    <text evidence="2 7">Belongs to the FliR/MopE/SpaR family.</text>
</comment>
<evidence type="ECO:0000313" key="9">
    <source>
        <dbReference type="Proteomes" id="UP001597304"/>
    </source>
</evidence>
<feature type="transmembrane region" description="Helical" evidence="7">
    <location>
        <begin position="134"/>
        <end position="159"/>
    </location>
</feature>
<evidence type="ECO:0000313" key="8">
    <source>
        <dbReference type="EMBL" id="MFD1711853.1"/>
    </source>
</evidence>
<keyword evidence="4 7" id="KW-0812">Transmembrane</keyword>
<organism evidence="8 9">
    <name type="scientific">Ottowia flava</name>
    <dbReference type="NCBI Taxonomy" id="2675430"/>
    <lineage>
        <taxon>Bacteria</taxon>
        <taxon>Pseudomonadati</taxon>
        <taxon>Pseudomonadota</taxon>
        <taxon>Betaproteobacteria</taxon>
        <taxon>Burkholderiales</taxon>
        <taxon>Comamonadaceae</taxon>
        <taxon>Ottowia</taxon>
    </lineage>
</organism>
<evidence type="ECO:0000256" key="6">
    <source>
        <dbReference type="ARBA" id="ARBA00023136"/>
    </source>
</evidence>
<comment type="subcellular location">
    <subcellularLocation>
        <location evidence="1 7">Cell membrane</location>
        <topology evidence="1 7">Multi-pass membrane protein</topology>
    </subcellularLocation>
</comment>
<dbReference type="Pfam" id="PF01311">
    <property type="entry name" value="Bac_export_1"/>
    <property type="match status" value="1"/>
</dbReference>
<keyword evidence="9" id="KW-1185">Reference proteome</keyword>
<dbReference type="EMBL" id="JBHUEJ010000035">
    <property type="protein sequence ID" value="MFD1711853.1"/>
    <property type="molecule type" value="Genomic_DNA"/>
</dbReference>
<evidence type="ECO:0000256" key="4">
    <source>
        <dbReference type="ARBA" id="ARBA00022692"/>
    </source>
</evidence>
<dbReference type="InterPro" id="IPR006304">
    <property type="entry name" value="T3SS_SpaR/YscT"/>
</dbReference>
<name>A0ABW4KZX2_9BURK</name>
<proteinExistence type="inferred from homology"/>
<evidence type="ECO:0000256" key="5">
    <source>
        <dbReference type="ARBA" id="ARBA00022989"/>
    </source>
</evidence>